<evidence type="ECO:0000313" key="6">
    <source>
        <dbReference type="Proteomes" id="UP000295292"/>
    </source>
</evidence>
<keyword evidence="3 5" id="KW-0413">Isomerase</keyword>
<reference evidence="5 6" key="1">
    <citation type="submission" date="2019-03" db="EMBL/GenBank/DDBJ databases">
        <title>Genomic Encyclopedia of Archaeal and Bacterial Type Strains, Phase II (KMG-II): from individual species to whole genera.</title>
        <authorList>
            <person name="Goeker M."/>
        </authorList>
    </citation>
    <scope>NUCLEOTIDE SEQUENCE [LARGE SCALE GENOMIC DNA]</scope>
    <source>
        <strain evidence="5 6">DSM 28353</strain>
    </source>
</reference>
<dbReference type="PANTHER" id="PTHR45625">
    <property type="entry name" value="PEPTIDYL-PROLYL CIS-TRANS ISOMERASE-RELATED"/>
    <property type="match status" value="1"/>
</dbReference>
<dbReference type="EC" id="5.2.1.8" evidence="1"/>
<keyword evidence="6" id="KW-1185">Reference proteome</keyword>
<protein>
    <recommendedName>
        <fullName evidence="1">peptidylprolyl isomerase</fullName>
        <ecNumber evidence="1">5.2.1.8</ecNumber>
    </recommendedName>
</protein>
<dbReference type="InterPro" id="IPR002130">
    <property type="entry name" value="Cyclophilin-type_PPIase_dom"/>
</dbReference>
<dbReference type="PANTHER" id="PTHR45625:SF4">
    <property type="entry name" value="PEPTIDYLPROLYL ISOMERASE DOMAIN AND WD REPEAT-CONTAINING PROTEIN 1"/>
    <property type="match status" value="1"/>
</dbReference>
<evidence type="ECO:0000259" key="4">
    <source>
        <dbReference type="PROSITE" id="PS50072"/>
    </source>
</evidence>
<proteinExistence type="predicted"/>
<comment type="caution">
    <text evidence="5">The sequence shown here is derived from an EMBL/GenBank/DDBJ whole genome shotgun (WGS) entry which is preliminary data.</text>
</comment>
<dbReference type="AlphaFoldDB" id="A0A4R6W9B4"/>
<name>A0A4R6W9B4_9SPHI</name>
<dbReference type="Proteomes" id="UP000295292">
    <property type="component" value="Unassembled WGS sequence"/>
</dbReference>
<dbReference type="Gene3D" id="2.40.100.10">
    <property type="entry name" value="Cyclophilin-like"/>
    <property type="match status" value="1"/>
</dbReference>
<dbReference type="GO" id="GO:0003755">
    <property type="term" value="F:peptidyl-prolyl cis-trans isomerase activity"/>
    <property type="evidence" value="ECO:0007669"/>
    <property type="project" value="UniProtKB-KW"/>
</dbReference>
<dbReference type="Pfam" id="PF00160">
    <property type="entry name" value="Pro_isomerase"/>
    <property type="match status" value="1"/>
</dbReference>
<accession>A0A4R6W9B4</accession>
<evidence type="ECO:0000256" key="3">
    <source>
        <dbReference type="ARBA" id="ARBA00023235"/>
    </source>
</evidence>
<keyword evidence="2" id="KW-0697">Rotamase</keyword>
<evidence type="ECO:0000313" key="5">
    <source>
        <dbReference type="EMBL" id="TDQ73779.1"/>
    </source>
</evidence>
<dbReference type="RefSeq" id="WP_246032818.1">
    <property type="nucleotide sequence ID" value="NZ_SNYV01000018.1"/>
</dbReference>
<organism evidence="5 6">
    <name type="scientific">Sphingobacterium yanglingense</name>
    <dbReference type="NCBI Taxonomy" id="1437280"/>
    <lineage>
        <taxon>Bacteria</taxon>
        <taxon>Pseudomonadati</taxon>
        <taxon>Bacteroidota</taxon>
        <taxon>Sphingobacteriia</taxon>
        <taxon>Sphingobacteriales</taxon>
        <taxon>Sphingobacteriaceae</taxon>
        <taxon>Sphingobacterium</taxon>
    </lineage>
</organism>
<feature type="domain" description="PPIase cyclophilin-type" evidence="4">
    <location>
        <begin position="39"/>
        <end position="211"/>
    </location>
</feature>
<gene>
    <name evidence="5" type="ORF">CLV99_4216</name>
</gene>
<dbReference type="SUPFAM" id="SSF50891">
    <property type="entry name" value="Cyclophilin-like"/>
    <property type="match status" value="1"/>
</dbReference>
<sequence>MMLTFFNFRRAVLLLLFFLFYQALSFGQTNRLLFKTSFGDVKVVLYDFTPNHRELILTAIKDGTYASSFFNRIISGFLVQGGEHDIDIEKRESADPLQSKPRLAPEFDQRAFHKVGALGAGRDDNPDKASFLNQLYFVVGKPVSAVDLDSLEVKKGIKYTASQRAHYLKSGGQPRLDGDYTVFGEVYEGLDVLLKISKVKTDSLDYPIVPIQFTLTVLE</sequence>
<evidence type="ECO:0000256" key="2">
    <source>
        <dbReference type="ARBA" id="ARBA00023110"/>
    </source>
</evidence>
<dbReference type="PROSITE" id="PS50072">
    <property type="entry name" value="CSA_PPIASE_2"/>
    <property type="match status" value="1"/>
</dbReference>
<dbReference type="EMBL" id="SNYV01000018">
    <property type="protein sequence ID" value="TDQ73779.1"/>
    <property type="molecule type" value="Genomic_DNA"/>
</dbReference>
<dbReference type="InterPro" id="IPR029000">
    <property type="entry name" value="Cyclophilin-like_dom_sf"/>
</dbReference>
<dbReference type="InterPro" id="IPR044666">
    <property type="entry name" value="Cyclophilin_A-like"/>
</dbReference>
<evidence type="ECO:0000256" key="1">
    <source>
        <dbReference type="ARBA" id="ARBA00013194"/>
    </source>
</evidence>